<dbReference type="InterPro" id="IPR022310">
    <property type="entry name" value="NAD/GMP_synthase"/>
</dbReference>
<gene>
    <name evidence="4" type="ORF">P618_200696</name>
</gene>
<feature type="transmembrane region" description="Helical" evidence="2">
    <location>
        <begin position="362"/>
        <end position="381"/>
    </location>
</feature>
<evidence type="ECO:0000313" key="5">
    <source>
        <dbReference type="Proteomes" id="UP000019112"/>
    </source>
</evidence>
<dbReference type="EMBL" id="AWTR02000062">
    <property type="protein sequence ID" value="ETZ07153.1"/>
    <property type="molecule type" value="Genomic_DNA"/>
</dbReference>
<keyword evidence="2" id="KW-1133">Transmembrane helix</keyword>
<evidence type="ECO:0000256" key="1">
    <source>
        <dbReference type="ARBA" id="ARBA00022598"/>
    </source>
</evidence>
<organism evidence="4 5">
    <name type="scientific">Holospora obtusa F1</name>
    <dbReference type="NCBI Taxonomy" id="1399147"/>
    <lineage>
        <taxon>Bacteria</taxon>
        <taxon>Pseudomonadati</taxon>
        <taxon>Pseudomonadota</taxon>
        <taxon>Alphaproteobacteria</taxon>
        <taxon>Holosporales</taxon>
        <taxon>Holosporaceae</taxon>
        <taxon>Holospora</taxon>
    </lineage>
</organism>
<keyword evidence="2" id="KW-0812">Transmembrane</keyword>
<dbReference type="eggNOG" id="COG0037">
    <property type="taxonomic scope" value="Bacteria"/>
</dbReference>
<dbReference type="SUPFAM" id="SSF52402">
    <property type="entry name" value="Adenine nucleotide alpha hydrolases-like"/>
    <property type="match status" value="1"/>
</dbReference>
<sequence length="386" mass="44734">MENNTHQICVRCIMDTTDPLIQFDEQGICSHCKSFDLRKDQVLFPSDEGKEKINQVIKEIKEKNKHKKYDCILGLSGGVDSSYLAYWAAKFSKLRVLAVHVDGGWNSEIAVSNIEKIVKTLNIDLITHVVDWKEMRELQVAFLKSGVANQDTPQDHAFFAALYNFANKNDISIVLSGYNFTSESVLPQSWGYSAMDLDHIKSIYKRFGRTKLSKFPTVSFFKNYVYYPYIKRIKVISPLNYLDYDKENAIEILKKELGWSYYGGKHHESKFTAFFQSFWLPTRFNYDKRKAHLSSLVLAGQLGRDQALEIIKVSPFDHKKIPFEKEFIAKKLNISVNDLDNFLKQPLISHTAYKTNQRKMKMLQYALFVLSLPMTILARLFRKKNG</sequence>
<dbReference type="Pfam" id="PF02540">
    <property type="entry name" value="NAD_synthase"/>
    <property type="match status" value="1"/>
</dbReference>
<comment type="caution">
    <text evidence="4">The sequence shown here is derived from an EMBL/GenBank/DDBJ whole genome shotgun (WGS) entry which is preliminary data.</text>
</comment>
<evidence type="ECO:0000259" key="3">
    <source>
        <dbReference type="Pfam" id="PF02540"/>
    </source>
</evidence>
<dbReference type="Proteomes" id="UP000019112">
    <property type="component" value="Unassembled WGS sequence"/>
</dbReference>
<evidence type="ECO:0000256" key="2">
    <source>
        <dbReference type="SAM" id="Phobius"/>
    </source>
</evidence>
<dbReference type="InterPro" id="IPR020022">
    <property type="entry name" value="N-acetyl_sugar_amidoTrfase"/>
</dbReference>
<keyword evidence="1" id="KW-0436">Ligase</keyword>
<feature type="domain" description="NAD/GMP synthase" evidence="3">
    <location>
        <begin position="54"/>
        <end position="210"/>
    </location>
</feature>
<evidence type="ECO:0000313" key="4">
    <source>
        <dbReference type="EMBL" id="ETZ07153.1"/>
    </source>
</evidence>
<dbReference type="Gene3D" id="3.40.50.620">
    <property type="entry name" value="HUPs"/>
    <property type="match status" value="1"/>
</dbReference>
<dbReference type="STRING" id="1399147.P618_200696"/>
<proteinExistence type="predicted"/>
<dbReference type="InterPro" id="IPR014729">
    <property type="entry name" value="Rossmann-like_a/b/a_fold"/>
</dbReference>
<dbReference type="GO" id="GO:0006163">
    <property type="term" value="P:purine nucleotide metabolic process"/>
    <property type="evidence" value="ECO:0007669"/>
    <property type="project" value="UniProtKB-ARBA"/>
</dbReference>
<keyword evidence="2" id="KW-0472">Membrane</keyword>
<keyword evidence="5" id="KW-1185">Reference proteome</keyword>
<accession>W6TDK7</accession>
<name>W6TDK7_HOLOB</name>
<dbReference type="NCBIfam" id="TIGR03573">
    <property type="entry name" value="WbuX"/>
    <property type="match status" value="1"/>
</dbReference>
<reference evidence="4 5" key="1">
    <citation type="journal article" date="2014" name="FEMS Microbiol. Lett.">
        <title>Draft genome sequences of three Holospora species (Holospora obtusa, Holospora undulata, and Holospora elegans), endonuclear symbiotic bacteria of the ciliate Paramecium caudatum.</title>
        <authorList>
            <person name="Dohra H."/>
            <person name="Tanaka K."/>
            <person name="Suzuki T."/>
            <person name="Fujishima M."/>
            <person name="Suzuki H."/>
        </authorList>
    </citation>
    <scope>NUCLEOTIDE SEQUENCE [LARGE SCALE GENOMIC DNA]</scope>
    <source>
        <strain evidence="4 5">F1</strain>
    </source>
</reference>
<protein>
    <submittedName>
        <fullName evidence="4">NAD synthetase</fullName>
    </submittedName>
</protein>
<dbReference type="AlphaFoldDB" id="W6TDK7"/>
<dbReference type="RefSeq" id="WP_021827593.1">
    <property type="nucleotide sequence ID" value="NZ_AWTR02000062.1"/>
</dbReference>
<dbReference type="GO" id="GO:0016874">
    <property type="term" value="F:ligase activity"/>
    <property type="evidence" value="ECO:0007669"/>
    <property type="project" value="UniProtKB-KW"/>
</dbReference>
<dbReference type="OrthoDB" id="9765475at2"/>